<evidence type="ECO:0000256" key="8">
    <source>
        <dbReference type="ARBA" id="ARBA00023136"/>
    </source>
</evidence>
<evidence type="ECO:0000256" key="9">
    <source>
        <dbReference type="ARBA" id="ARBA00023273"/>
    </source>
</evidence>
<feature type="compositionally biased region" description="Basic residues" evidence="11">
    <location>
        <begin position="128"/>
        <end position="137"/>
    </location>
</feature>
<gene>
    <name evidence="13" type="ORF">DPMN_014159</name>
</gene>
<dbReference type="PANTHER" id="PTHR28388">
    <property type="entry name" value="TRANSMEMBRANE PROTEIN 237"/>
    <property type="match status" value="1"/>
</dbReference>
<evidence type="ECO:0000256" key="4">
    <source>
        <dbReference type="ARBA" id="ARBA00022692"/>
    </source>
</evidence>
<evidence type="ECO:0000256" key="3">
    <source>
        <dbReference type="ARBA" id="ARBA00008783"/>
    </source>
</evidence>
<dbReference type="PANTHER" id="PTHR28388:SF1">
    <property type="entry name" value="TRANSMEMBRANE PROTEIN 237"/>
    <property type="match status" value="1"/>
</dbReference>
<feature type="region of interest" description="Disordered" evidence="11">
    <location>
        <begin position="164"/>
        <end position="192"/>
    </location>
</feature>
<keyword evidence="4 12" id="KW-0812">Transmembrane</keyword>
<reference evidence="13" key="2">
    <citation type="submission" date="2020-11" db="EMBL/GenBank/DDBJ databases">
        <authorList>
            <person name="McCartney M.A."/>
            <person name="Auch B."/>
            <person name="Kono T."/>
            <person name="Mallez S."/>
            <person name="Becker A."/>
            <person name="Gohl D.M."/>
            <person name="Silverstein K.A.T."/>
            <person name="Koren S."/>
            <person name="Bechman K.B."/>
            <person name="Herman A."/>
            <person name="Abrahante J.E."/>
            <person name="Garbe J."/>
        </authorList>
    </citation>
    <scope>NUCLEOTIDE SEQUENCE</scope>
    <source>
        <strain evidence="13">Duluth1</strain>
        <tissue evidence="13">Whole animal</tissue>
    </source>
</reference>
<evidence type="ECO:0000256" key="12">
    <source>
        <dbReference type="SAM" id="Phobius"/>
    </source>
</evidence>
<comment type="caution">
    <text evidence="13">The sequence shown here is derived from an EMBL/GenBank/DDBJ whole genome shotgun (WGS) entry which is preliminary data.</text>
</comment>
<evidence type="ECO:0000313" key="13">
    <source>
        <dbReference type="EMBL" id="KAH3890088.1"/>
    </source>
</evidence>
<keyword evidence="5" id="KW-0970">Cilium biogenesis/degradation</keyword>
<dbReference type="GO" id="GO:0060271">
    <property type="term" value="P:cilium assembly"/>
    <property type="evidence" value="ECO:0007669"/>
    <property type="project" value="TreeGrafter"/>
</dbReference>
<comment type="subcellular location">
    <subcellularLocation>
        <location evidence="1">Cell projection</location>
        <location evidence="1">Cilium</location>
    </subcellularLocation>
    <subcellularLocation>
        <location evidence="2">Membrane</location>
        <topology evidence="2">Multi-pass membrane protein</topology>
    </subcellularLocation>
</comment>
<keyword evidence="9" id="KW-0966">Cell projection</keyword>
<comment type="function">
    <text evidence="10">Component of the transition zone in primary cilia. Required for ciliogenesis.</text>
</comment>
<feature type="region of interest" description="Disordered" evidence="11">
    <location>
        <begin position="1"/>
        <end position="150"/>
    </location>
</feature>
<evidence type="ECO:0000256" key="11">
    <source>
        <dbReference type="SAM" id="MobiDB-lite"/>
    </source>
</evidence>
<dbReference type="GO" id="GO:0016020">
    <property type="term" value="C:membrane"/>
    <property type="evidence" value="ECO:0007669"/>
    <property type="project" value="UniProtKB-SubCell"/>
</dbReference>
<feature type="compositionally biased region" description="Low complexity" evidence="11">
    <location>
        <begin position="61"/>
        <end position="70"/>
    </location>
</feature>
<feature type="transmembrane region" description="Helical" evidence="12">
    <location>
        <begin position="285"/>
        <end position="308"/>
    </location>
</feature>
<feature type="compositionally biased region" description="Basic residues" evidence="11">
    <location>
        <begin position="27"/>
        <end position="37"/>
    </location>
</feature>
<accession>A0A9D4N5H7</accession>
<evidence type="ECO:0000256" key="1">
    <source>
        <dbReference type="ARBA" id="ARBA00004138"/>
    </source>
</evidence>
<evidence type="ECO:0000256" key="10">
    <source>
        <dbReference type="ARBA" id="ARBA00025631"/>
    </source>
</evidence>
<keyword evidence="6 12" id="KW-1133">Transmembrane helix</keyword>
<keyword evidence="8 12" id="KW-0472">Membrane</keyword>
<protein>
    <recommendedName>
        <fullName evidence="15">Transmembrane protein 237</fullName>
    </recommendedName>
</protein>
<evidence type="ECO:0000256" key="5">
    <source>
        <dbReference type="ARBA" id="ARBA00022794"/>
    </source>
</evidence>
<evidence type="ECO:0008006" key="15">
    <source>
        <dbReference type="Google" id="ProtNLM"/>
    </source>
</evidence>
<dbReference type="AlphaFoldDB" id="A0A9D4N5H7"/>
<dbReference type="EMBL" id="JAIWYP010000001">
    <property type="protein sequence ID" value="KAH3890088.1"/>
    <property type="molecule type" value="Genomic_DNA"/>
</dbReference>
<keyword evidence="7" id="KW-0969">Cilium</keyword>
<comment type="similarity">
    <text evidence="3">Belongs to the TMEM237 family.</text>
</comment>
<evidence type="ECO:0000313" key="14">
    <source>
        <dbReference type="Proteomes" id="UP000828390"/>
    </source>
</evidence>
<dbReference type="InterPro" id="IPR029409">
    <property type="entry name" value="TMEM237"/>
</dbReference>
<name>A0A9D4N5H7_DREPO</name>
<evidence type="ECO:0000256" key="6">
    <source>
        <dbReference type="ARBA" id="ARBA00022989"/>
    </source>
</evidence>
<dbReference type="Pfam" id="PF15383">
    <property type="entry name" value="TMEM237"/>
    <property type="match status" value="1"/>
</dbReference>
<feature type="transmembrane region" description="Helical" evidence="12">
    <location>
        <begin position="253"/>
        <end position="273"/>
    </location>
</feature>
<sequence length="433" mass="48331">MEETKATTRKTKLPPLSSDNTEPADKPKKKVVRKKKKAPEEPPADGENQPKPTPRRKKKAAASADSTTATENGVGGEVKTPKKKKKVVKKTDTTEVDPTTARSATSQGEDVDGSKASLIKTPKDGTPRKKKVKKKVKKPTDTVEPEGAFDNTLVAELTDLQDDIVTHDSKKDDDDDEEEYKKPYSTASHAMKSQPTEKFYIETDGGFKGENKSRFIKRQAEVEKEKAVVREEPKNTTIEFAINTQAVIRTFSLFCHGLLAGLAVWHIVMAYILLDFPLEDFILHYGRLALPVQCIFFILLVICTVSALDRFDIANPRQGFILKALTLQNGTVSVVFYFAALIVSLANHALEDQMHLYDQQTRNFTNSAEKVTVKDSDLTLWRNLNTSRNILTIIGWFIISITPLTDRLTDNLKQTEEEDLLGVEVDKPKSAIA</sequence>
<feature type="transmembrane region" description="Helical" evidence="12">
    <location>
        <begin position="320"/>
        <end position="346"/>
    </location>
</feature>
<proteinExistence type="inferred from homology"/>
<evidence type="ECO:0000256" key="2">
    <source>
        <dbReference type="ARBA" id="ARBA00004141"/>
    </source>
</evidence>
<evidence type="ECO:0000256" key="7">
    <source>
        <dbReference type="ARBA" id="ARBA00023069"/>
    </source>
</evidence>
<keyword evidence="14" id="KW-1185">Reference proteome</keyword>
<dbReference type="GO" id="GO:0035869">
    <property type="term" value="C:ciliary transition zone"/>
    <property type="evidence" value="ECO:0007669"/>
    <property type="project" value="TreeGrafter"/>
</dbReference>
<dbReference type="OrthoDB" id="550113at2759"/>
<organism evidence="13 14">
    <name type="scientific">Dreissena polymorpha</name>
    <name type="common">Zebra mussel</name>
    <name type="synonym">Mytilus polymorpha</name>
    <dbReference type="NCBI Taxonomy" id="45954"/>
    <lineage>
        <taxon>Eukaryota</taxon>
        <taxon>Metazoa</taxon>
        <taxon>Spiralia</taxon>
        <taxon>Lophotrochozoa</taxon>
        <taxon>Mollusca</taxon>
        <taxon>Bivalvia</taxon>
        <taxon>Autobranchia</taxon>
        <taxon>Heteroconchia</taxon>
        <taxon>Euheterodonta</taxon>
        <taxon>Imparidentia</taxon>
        <taxon>Neoheterodontei</taxon>
        <taxon>Myida</taxon>
        <taxon>Dreissenoidea</taxon>
        <taxon>Dreissenidae</taxon>
        <taxon>Dreissena</taxon>
    </lineage>
</organism>
<dbReference type="Proteomes" id="UP000828390">
    <property type="component" value="Unassembled WGS sequence"/>
</dbReference>
<reference evidence="13" key="1">
    <citation type="journal article" date="2019" name="bioRxiv">
        <title>The Genome of the Zebra Mussel, Dreissena polymorpha: A Resource for Invasive Species Research.</title>
        <authorList>
            <person name="McCartney M.A."/>
            <person name="Auch B."/>
            <person name="Kono T."/>
            <person name="Mallez S."/>
            <person name="Zhang Y."/>
            <person name="Obille A."/>
            <person name="Becker A."/>
            <person name="Abrahante J.E."/>
            <person name="Garbe J."/>
            <person name="Badalamenti J.P."/>
            <person name="Herman A."/>
            <person name="Mangelson H."/>
            <person name="Liachko I."/>
            <person name="Sullivan S."/>
            <person name="Sone E.D."/>
            <person name="Koren S."/>
            <person name="Silverstein K.A.T."/>
            <person name="Beckman K.B."/>
            <person name="Gohl D.M."/>
        </authorList>
    </citation>
    <scope>NUCLEOTIDE SEQUENCE</scope>
    <source>
        <strain evidence="13">Duluth1</strain>
        <tissue evidence="13">Whole animal</tissue>
    </source>
</reference>